<dbReference type="Pfam" id="PF01590">
    <property type="entry name" value="GAF"/>
    <property type="match status" value="1"/>
</dbReference>
<dbReference type="GO" id="GO:0004673">
    <property type="term" value="F:protein histidine kinase activity"/>
    <property type="evidence" value="ECO:0007669"/>
    <property type="project" value="UniProtKB-EC"/>
</dbReference>
<evidence type="ECO:0000256" key="12">
    <source>
        <dbReference type="PROSITE-ProRule" id="PRU00169"/>
    </source>
</evidence>
<evidence type="ECO:0000256" key="5">
    <source>
        <dbReference type="ARBA" id="ARBA00022606"/>
    </source>
</evidence>
<keyword evidence="11" id="KW-0675">Receptor</keyword>
<keyword evidence="17" id="KW-1185">Reference proteome</keyword>
<dbReference type="InterPro" id="IPR009219">
    <property type="entry name" value="Bactrphtchr_CheY"/>
</dbReference>
<dbReference type="InterPro" id="IPR016132">
    <property type="entry name" value="Phyto_chromo_attachment"/>
</dbReference>
<dbReference type="PROSITE" id="PS50110">
    <property type="entry name" value="RESPONSE_REGULATORY"/>
    <property type="match status" value="1"/>
</dbReference>
<dbReference type="InterPro" id="IPR011006">
    <property type="entry name" value="CheY-like_superfamily"/>
</dbReference>
<accession>A0A437MJW0</accession>
<evidence type="ECO:0000256" key="2">
    <source>
        <dbReference type="ARBA" id="ARBA00012438"/>
    </source>
</evidence>
<sequence length="851" mass="93915">MPLESTIPVPAVDLTNCDREPIHRLGRIQGFGLLIATSTDWIVQYVSENAGEWLHQPAGALIGQPIANHVSPEFLATLREHLNLLSGADDVERVFDLSIHAGGEMCDVALHMAGDLIIIECEPARAGPESNDSMVRRIVQRLHAAPSIEKLHDTAAQLVMALTGFDRVMIYRFLHDESGEVIAEARQHGIDSFLGQRYPASDIPRQARELYKRNPIRIIADVDGPSHAILPLSAPDGMPIDLSNSVLRSVSPIHLEYLRNMGVCASMSVSIMLRGKLWGLIACHHYSPRRVPLNVRTATELVGRVFSLALDAQIRDSEMEAERRALDFHSKVLRMVGPQEGPVSQLTDLFPEMCALVECDGIGMIVDGKIRLWRHAPDRMQFLELVDFLNRRTAAGSIQVTHELSRIFPRAKAFAERASGMMAIPVSRRPRDYLVFFRKEVEREIRWAGNPEKPVTVGPLGARLTPRESFELWRETARGQSEPWTLAQRRLAEGLRVSLLEVILKHADLLENERKAARQRQELLIGELNHRVRNILGLIRGLIRQVDTDRSAEDFVEVFDHRVQALARAHDQLTARDWSSGSLFELIETETTAFGADSPGRVVIEGEDVGLKPQSFSAMALVIHELTTNSAKYGALHTQTGRLSVRSTLDEAGWLTLEWVESGGPPVQAPKDGGFGAVLIGRTVAHDLGGTVDQDFRLDGLRMTLRVAPEHMARLTGAGARRAAERARKGGLTFPPGRGLVVEDNVIIAMDSEMTLRSMGCEGVVLASSVRRSLEVIAKGDIGFAVLDVNLGQETSFPVADALAERGIPFIFLSGYADSISFPEAHKKRPQVRKPFDAAALSKALASVFSD</sequence>
<dbReference type="Pfam" id="PF07536">
    <property type="entry name" value="HWE_HK"/>
    <property type="match status" value="1"/>
</dbReference>
<dbReference type="InterPro" id="IPR011102">
    <property type="entry name" value="Sig_transdc_His_kinase_HWE"/>
</dbReference>
<dbReference type="SUPFAM" id="SSF55785">
    <property type="entry name" value="PYP-like sensor domain (PAS domain)"/>
    <property type="match status" value="1"/>
</dbReference>
<dbReference type="InterPro" id="IPR043150">
    <property type="entry name" value="Phytochrome_PHY_sf"/>
</dbReference>
<keyword evidence="4 12" id="KW-0597">Phosphoprotein</keyword>
<evidence type="ECO:0000256" key="6">
    <source>
        <dbReference type="ARBA" id="ARBA00022679"/>
    </source>
</evidence>
<dbReference type="InterPro" id="IPR036890">
    <property type="entry name" value="HATPase_C_sf"/>
</dbReference>
<dbReference type="SUPFAM" id="SSF52172">
    <property type="entry name" value="CheY-like"/>
    <property type="match status" value="1"/>
</dbReference>
<keyword evidence="3" id="KW-0600">Photoreceptor protein</keyword>
<dbReference type="SMART" id="SM00065">
    <property type="entry name" value="GAF"/>
    <property type="match status" value="1"/>
</dbReference>
<dbReference type="GO" id="GO:0009584">
    <property type="term" value="P:detection of visible light"/>
    <property type="evidence" value="ECO:0007669"/>
    <property type="project" value="InterPro"/>
</dbReference>
<evidence type="ECO:0000259" key="14">
    <source>
        <dbReference type="PROSITE" id="PS50046"/>
    </source>
</evidence>
<evidence type="ECO:0000313" key="16">
    <source>
        <dbReference type="EMBL" id="RVT97875.1"/>
    </source>
</evidence>
<evidence type="ECO:0000256" key="13">
    <source>
        <dbReference type="SAM" id="Coils"/>
    </source>
</evidence>
<keyword evidence="5" id="KW-0716">Sensory transduction</keyword>
<dbReference type="GO" id="GO:0009881">
    <property type="term" value="F:photoreceptor activity"/>
    <property type="evidence" value="ECO:0007669"/>
    <property type="project" value="UniProtKB-KW"/>
</dbReference>
<protein>
    <recommendedName>
        <fullName evidence="2">histidine kinase</fullName>
        <ecNumber evidence="2">2.7.13.3</ecNumber>
    </recommendedName>
</protein>
<gene>
    <name evidence="16" type="ORF">EOD42_08785</name>
</gene>
<dbReference type="InterPro" id="IPR001294">
    <property type="entry name" value="Phytochrome"/>
</dbReference>
<dbReference type="InterPro" id="IPR000014">
    <property type="entry name" value="PAS"/>
</dbReference>
<evidence type="ECO:0000256" key="4">
    <source>
        <dbReference type="ARBA" id="ARBA00022553"/>
    </source>
</evidence>
<keyword evidence="8" id="KW-0418">Kinase</keyword>
<evidence type="ECO:0000313" key="17">
    <source>
        <dbReference type="Proteomes" id="UP000282957"/>
    </source>
</evidence>
<dbReference type="EMBL" id="SACL01000002">
    <property type="protein sequence ID" value="RVT97875.1"/>
    <property type="molecule type" value="Genomic_DNA"/>
</dbReference>
<feature type="domain" description="Response regulatory" evidence="15">
    <location>
        <begin position="738"/>
        <end position="849"/>
    </location>
</feature>
<keyword evidence="6" id="KW-0808">Transferase</keyword>
<dbReference type="Proteomes" id="UP000282957">
    <property type="component" value="Unassembled WGS sequence"/>
</dbReference>
<keyword evidence="10" id="KW-0157">Chromophore</keyword>
<name>A0A437MJW0_9PROT</name>
<dbReference type="Gene3D" id="3.40.50.2300">
    <property type="match status" value="1"/>
</dbReference>
<dbReference type="InterPro" id="IPR001789">
    <property type="entry name" value="Sig_transdc_resp-reg_receiver"/>
</dbReference>
<dbReference type="EC" id="2.7.13.3" evidence="2"/>
<evidence type="ECO:0000256" key="11">
    <source>
        <dbReference type="ARBA" id="ARBA00023170"/>
    </source>
</evidence>
<feature type="coiled-coil region" evidence="13">
    <location>
        <begin position="500"/>
        <end position="527"/>
    </location>
</feature>
<dbReference type="Pfam" id="PF00360">
    <property type="entry name" value="PHY"/>
    <property type="match status" value="1"/>
</dbReference>
<dbReference type="PANTHER" id="PTHR41523:SF8">
    <property type="entry name" value="ETHYLENE RESPONSE SENSOR PROTEIN"/>
    <property type="match status" value="1"/>
</dbReference>
<comment type="caution">
    <text evidence="16">The sequence shown here is derived from an EMBL/GenBank/DDBJ whole genome shotgun (WGS) entry which is preliminary data.</text>
</comment>
<evidence type="ECO:0000256" key="10">
    <source>
        <dbReference type="ARBA" id="ARBA00022991"/>
    </source>
</evidence>
<dbReference type="Gene3D" id="3.30.450.20">
    <property type="entry name" value="PAS domain"/>
    <property type="match status" value="1"/>
</dbReference>
<evidence type="ECO:0000256" key="7">
    <source>
        <dbReference type="ARBA" id="ARBA00022741"/>
    </source>
</evidence>
<dbReference type="InterPro" id="IPR013654">
    <property type="entry name" value="PAS_2"/>
</dbReference>
<dbReference type="InterPro" id="IPR029016">
    <property type="entry name" value="GAF-like_dom_sf"/>
</dbReference>
<dbReference type="PROSITE" id="PS50046">
    <property type="entry name" value="PHYTOCHROME_2"/>
    <property type="match status" value="1"/>
</dbReference>
<dbReference type="InterPro" id="IPR003018">
    <property type="entry name" value="GAF"/>
</dbReference>
<dbReference type="InterPro" id="IPR013515">
    <property type="entry name" value="Phytochrome_cen-reg"/>
</dbReference>
<dbReference type="SMART" id="SM00448">
    <property type="entry name" value="REC"/>
    <property type="match status" value="1"/>
</dbReference>
<evidence type="ECO:0000256" key="8">
    <source>
        <dbReference type="ARBA" id="ARBA00022777"/>
    </source>
</evidence>
<dbReference type="SMART" id="SM00911">
    <property type="entry name" value="HWE_HK"/>
    <property type="match status" value="1"/>
</dbReference>
<dbReference type="SUPFAM" id="SSF55781">
    <property type="entry name" value="GAF domain-like"/>
    <property type="match status" value="2"/>
</dbReference>
<dbReference type="GO" id="GO:0000160">
    <property type="term" value="P:phosphorelay signal transduction system"/>
    <property type="evidence" value="ECO:0007669"/>
    <property type="project" value="InterPro"/>
</dbReference>
<proteinExistence type="predicted"/>
<dbReference type="CDD" id="cd00130">
    <property type="entry name" value="PAS"/>
    <property type="match status" value="1"/>
</dbReference>
<dbReference type="InterPro" id="IPR035965">
    <property type="entry name" value="PAS-like_dom_sf"/>
</dbReference>
<dbReference type="Pfam" id="PF08446">
    <property type="entry name" value="PAS_2"/>
    <property type="match status" value="1"/>
</dbReference>
<dbReference type="GO" id="GO:0005524">
    <property type="term" value="F:ATP binding"/>
    <property type="evidence" value="ECO:0007669"/>
    <property type="project" value="UniProtKB-KW"/>
</dbReference>
<dbReference type="Gene3D" id="3.30.565.10">
    <property type="entry name" value="Histidine kinase-like ATPase, C-terminal domain"/>
    <property type="match status" value="1"/>
</dbReference>
<keyword evidence="13" id="KW-0175">Coiled coil</keyword>
<evidence type="ECO:0000256" key="1">
    <source>
        <dbReference type="ARBA" id="ARBA00000085"/>
    </source>
</evidence>
<keyword evidence="9" id="KW-0067">ATP-binding</keyword>
<evidence type="ECO:0000256" key="9">
    <source>
        <dbReference type="ARBA" id="ARBA00022840"/>
    </source>
</evidence>
<dbReference type="RefSeq" id="WP_127787104.1">
    <property type="nucleotide sequence ID" value="NZ_SACL01000002.1"/>
</dbReference>
<reference evidence="16 17" key="1">
    <citation type="submission" date="2019-01" db="EMBL/GenBank/DDBJ databases">
        <authorList>
            <person name="Chen W.-M."/>
        </authorList>
    </citation>
    <scope>NUCLEOTIDE SEQUENCE [LARGE SCALE GENOMIC DNA]</scope>
    <source>
        <strain evidence="16 17">CCP-6</strain>
    </source>
</reference>
<dbReference type="OrthoDB" id="5287260at2"/>
<feature type="modified residue" description="4-aspartylphosphate" evidence="12">
    <location>
        <position position="788"/>
    </location>
</feature>
<dbReference type="PRINTS" id="PR01033">
    <property type="entry name" value="PHYTOCHROME"/>
</dbReference>
<evidence type="ECO:0000256" key="3">
    <source>
        <dbReference type="ARBA" id="ARBA00022543"/>
    </source>
</evidence>
<dbReference type="GO" id="GO:0006355">
    <property type="term" value="P:regulation of DNA-templated transcription"/>
    <property type="evidence" value="ECO:0007669"/>
    <property type="project" value="InterPro"/>
</dbReference>
<dbReference type="AlphaFoldDB" id="A0A437MJW0"/>
<comment type="catalytic activity">
    <reaction evidence="1">
        <text>ATP + protein L-histidine = ADP + protein N-phospho-L-histidine.</text>
        <dbReference type="EC" id="2.7.13.3"/>
    </reaction>
</comment>
<feature type="domain" description="Phytochrome chromophore attachment site" evidence="14">
    <location>
        <begin position="147"/>
        <end position="304"/>
    </location>
</feature>
<organism evidence="16 17">
    <name type="scientific">Rhodovarius crocodyli</name>
    <dbReference type="NCBI Taxonomy" id="1979269"/>
    <lineage>
        <taxon>Bacteria</taxon>
        <taxon>Pseudomonadati</taxon>
        <taxon>Pseudomonadota</taxon>
        <taxon>Alphaproteobacteria</taxon>
        <taxon>Acetobacterales</taxon>
        <taxon>Roseomonadaceae</taxon>
        <taxon>Rhodovarius</taxon>
    </lineage>
</organism>
<dbReference type="Gene3D" id="3.30.450.270">
    <property type="match status" value="1"/>
</dbReference>
<keyword evidence="7" id="KW-0547">Nucleotide-binding</keyword>
<dbReference type="PANTHER" id="PTHR41523">
    <property type="entry name" value="TWO-COMPONENT SYSTEM SENSOR PROTEIN"/>
    <property type="match status" value="1"/>
</dbReference>
<evidence type="ECO:0000259" key="15">
    <source>
        <dbReference type="PROSITE" id="PS50110"/>
    </source>
</evidence>
<dbReference type="Gene3D" id="3.30.450.40">
    <property type="match status" value="1"/>
</dbReference>
<dbReference type="PIRSF" id="PIRSF036397">
    <property type="entry name" value="Bactrphtchrm_rec"/>
    <property type="match status" value="1"/>
</dbReference>